<reference evidence="2 3" key="1">
    <citation type="submission" date="2009-02" db="EMBL/GenBank/DDBJ databases">
        <title>The Genome Sequence of Oxalobacter formigenes OXCC13.</title>
        <authorList>
            <consortium name="The Broad Institute Genome Sequencing Platform"/>
            <person name="Ward D."/>
            <person name="Young S.K."/>
            <person name="Kodira C.D."/>
            <person name="Zeng Q."/>
            <person name="Koehrsen M."/>
            <person name="Alvarado L."/>
            <person name="Berlin A."/>
            <person name="Borenstein D."/>
            <person name="Chen Z."/>
            <person name="Engels R."/>
            <person name="Freedman E."/>
            <person name="Gellesch M."/>
            <person name="Goldberg J."/>
            <person name="Griggs A."/>
            <person name="Gujja S."/>
            <person name="Heiman D."/>
            <person name="Hepburn T."/>
            <person name="Howarth C."/>
            <person name="Jen D."/>
            <person name="Larson L."/>
            <person name="Lewis B."/>
            <person name="Mehta T."/>
            <person name="Park D."/>
            <person name="Pearson M."/>
            <person name="Roberts A."/>
            <person name="Saif S."/>
            <person name="Shea T."/>
            <person name="Shenoy N."/>
            <person name="Sisk P."/>
            <person name="Stolte C."/>
            <person name="Sykes S."/>
            <person name="Walk T."/>
            <person name="White J."/>
            <person name="Yandava C."/>
            <person name="Allison M.J."/>
            <person name="Lander E."/>
            <person name="Nusbaum C."/>
            <person name="Galagan J."/>
            <person name="Birren B."/>
        </authorList>
    </citation>
    <scope>NUCLEOTIDE SEQUENCE [LARGE SCALE GENOMIC DNA]</scope>
    <source>
        <strain evidence="2 3">OXCC13</strain>
    </source>
</reference>
<dbReference type="eggNOG" id="COG1235">
    <property type="taxonomic scope" value="Bacteria"/>
</dbReference>
<dbReference type="PANTHER" id="PTHR47619:SF1">
    <property type="entry name" value="EXODEOXYRIBONUCLEASE WALJ"/>
    <property type="match status" value="1"/>
</dbReference>
<dbReference type="RefSeq" id="WP_005881434.1">
    <property type="nucleotide sequence ID" value="NZ_CP019430.1"/>
</dbReference>
<evidence type="ECO:0000259" key="1">
    <source>
        <dbReference type="SMART" id="SM00849"/>
    </source>
</evidence>
<gene>
    <name evidence="2" type="ORF">OFBG_01380</name>
</gene>
<dbReference type="HOGENOM" id="CLU_073253_1_0_4"/>
<keyword evidence="3" id="KW-1185">Reference proteome</keyword>
<dbReference type="InterPro" id="IPR036866">
    <property type="entry name" value="RibonucZ/Hydroxyglut_hydro"/>
</dbReference>
<dbReference type="InterPro" id="IPR001279">
    <property type="entry name" value="Metallo-B-lactamas"/>
</dbReference>
<dbReference type="InterPro" id="IPR052533">
    <property type="entry name" value="WalJ/YycJ-like"/>
</dbReference>
<dbReference type="GeneID" id="77134630"/>
<dbReference type="AlphaFoldDB" id="C3XAX6"/>
<dbReference type="OrthoDB" id="9803916at2"/>
<dbReference type="STRING" id="847.BRW83_0728"/>
<dbReference type="SUPFAM" id="SSF56281">
    <property type="entry name" value="Metallo-hydrolase/oxidoreductase"/>
    <property type="match status" value="1"/>
</dbReference>
<feature type="domain" description="Metallo-beta-lactamase" evidence="1">
    <location>
        <begin position="11"/>
        <end position="192"/>
    </location>
</feature>
<organism evidence="2 3">
    <name type="scientific">Oxalobacter formigenes OXCC13</name>
    <dbReference type="NCBI Taxonomy" id="556269"/>
    <lineage>
        <taxon>Bacteria</taxon>
        <taxon>Pseudomonadati</taxon>
        <taxon>Pseudomonadota</taxon>
        <taxon>Betaproteobacteria</taxon>
        <taxon>Burkholderiales</taxon>
        <taxon>Oxalobacteraceae</taxon>
        <taxon>Oxalobacter</taxon>
    </lineage>
</organism>
<dbReference type="PANTHER" id="PTHR47619">
    <property type="entry name" value="METALLO-HYDROLASE YYCJ-RELATED"/>
    <property type="match status" value="1"/>
</dbReference>
<proteinExistence type="predicted"/>
<protein>
    <submittedName>
        <fullName evidence="2">Metallo-beta-lactamase domain protein</fullName>
    </submittedName>
</protein>
<sequence length="260" mass="28427">MRFTSLGSGSKGNSLLVSTEDGLTSTTVMVDCGFGIREMTRRLNRAGCEPADLSAIIVTHEHSDHAGSALTLAKRYQIPLWMSYGTFQSLGKDFSGVELNFCRDGDSFSVNDFQVNAFTVSHDAREPLQFSIDDGHAKFGMLTDTGQVTPHISNALARCDALMIECNYDEQMLEKSVYPYYLKKRISSIYGHLSNDCAAGFLSEHGLSRLKTIIGAHLSQNNNLPELAKTAIDAVVGKNAIEVVIATQEEGFGWKKLTGM</sequence>
<evidence type="ECO:0000313" key="2">
    <source>
        <dbReference type="EMBL" id="EEO30352.1"/>
    </source>
</evidence>
<dbReference type="SMART" id="SM00849">
    <property type="entry name" value="Lactamase_B"/>
    <property type="match status" value="1"/>
</dbReference>
<evidence type="ECO:0000313" key="3">
    <source>
        <dbReference type="Proteomes" id="UP000005089"/>
    </source>
</evidence>
<name>C3XAX6_OXAFO</name>
<dbReference type="Gene3D" id="3.60.15.10">
    <property type="entry name" value="Ribonuclease Z/Hydroxyacylglutathione hydrolase-like"/>
    <property type="match status" value="1"/>
</dbReference>
<dbReference type="Proteomes" id="UP000005089">
    <property type="component" value="Unassembled WGS sequence"/>
</dbReference>
<dbReference type="Pfam" id="PF12706">
    <property type="entry name" value="Lactamase_B_2"/>
    <property type="match status" value="1"/>
</dbReference>
<dbReference type="EMBL" id="GG658170">
    <property type="protein sequence ID" value="EEO30352.1"/>
    <property type="molecule type" value="Genomic_DNA"/>
</dbReference>
<accession>C3XAX6</accession>